<evidence type="ECO:0000256" key="2">
    <source>
        <dbReference type="ARBA" id="ARBA00022475"/>
    </source>
</evidence>
<evidence type="ECO:0000256" key="5">
    <source>
        <dbReference type="ARBA" id="ARBA00023136"/>
    </source>
</evidence>
<keyword evidence="4 6" id="KW-1133">Transmembrane helix</keyword>
<dbReference type="GO" id="GO:0015081">
    <property type="term" value="F:sodium ion transmembrane transporter activity"/>
    <property type="evidence" value="ECO:0007669"/>
    <property type="project" value="InterPro"/>
</dbReference>
<accession>A0A7L4UNR5</accession>
<dbReference type="InterPro" id="IPR005899">
    <property type="entry name" value="Na_pump_deCOase"/>
</dbReference>
<sequence length="114" mass="13361">MILLNVSIGTIALVCMGMVFLVLFFLLLFYTLIPKILDLYFRWEMRRQGKHETDEDENHIPVEGNVNAAIAMALHQYMNELHVEESGIITIEEVKKTYSPWRSKIYSVMNDPRR</sequence>
<dbReference type="GO" id="GO:0036376">
    <property type="term" value="P:sodium ion export across plasma membrane"/>
    <property type="evidence" value="ECO:0007669"/>
    <property type="project" value="InterPro"/>
</dbReference>
<dbReference type="Proteomes" id="UP000251835">
    <property type="component" value="Unassembled WGS sequence"/>
</dbReference>
<evidence type="ECO:0000313" key="7">
    <source>
        <dbReference type="EMBL" id="PVX50830.1"/>
    </source>
</evidence>
<evidence type="ECO:0000256" key="3">
    <source>
        <dbReference type="ARBA" id="ARBA00022692"/>
    </source>
</evidence>
<dbReference type="Pfam" id="PF04277">
    <property type="entry name" value="OAD_gamma"/>
    <property type="match status" value="1"/>
</dbReference>
<evidence type="ECO:0000313" key="8">
    <source>
        <dbReference type="Proteomes" id="UP000251835"/>
    </source>
</evidence>
<dbReference type="RefSeq" id="WP_165806860.1">
    <property type="nucleotide sequence ID" value="NZ_QENZ01000004.1"/>
</dbReference>
<protein>
    <submittedName>
        <fullName evidence="7">Oxaloacetate decarboxylase gamma subunit</fullName>
    </submittedName>
</protein>
<keyword evidence="8" id="KW-1185">Reference proteome</keyword>
<proteinExistence type="predicted"/>
<keyword evidence="5 6" id="KW-0472">Membrane</keyword>
<name>A0A7L4UNR5_BALHA</name>
<organism evidence="7 8">
    <name type="scientific">Balneicella halophila</name>
    <dbReference type="NCBI Taxonomy" id="1537566"/>
    <lineage>
        <taxon>Bacteria</taxon>
        <taxon>Pseudomonadati</taxon>
        <taxon>Bacteroidota</taxon>
        <taxon>Bacteroidia</taxon>
        <taxon>Bacteroidales</taxon>
        <taxon>Balneicellaceae</taxon>
        <taxon>Balneicella</taxon>
    </lineage>
</organism>
<keyword evidence="3 6" id="KW-0812">Transmembrane</keyword>
<evidence type="ECO:0000256" key="6">
    <source>
        <dbReference type="SAM" id="Phobius"/>
    </source>
</evidence>
<evidence type="ECO:0000256" key="1">
    <source>
        <dbReference type="ARBA" id="ARBA00004236"/>
    </source>
</evidence>
<evidence type="ECO:0000256" key="4">
    <source>
        <dbReference type="ARBA" id="ARBA00022989"/>
    </source>
</evidence>
<comment type="caution">
    <text evidence="7">The sequence shown here is derived from an EMBL/GenBank/DDBJ whole genome shotgun (WGS) entry which is preliminary data.</text>
</comment>
<keyword evidence="2" id="KW-1003">Cell membrane</keyword>
<comment type="subcellular location">
    <subcellularLocation>
        <location evidence="1">Cell membrane</location>
    </subcellularLocation>
</comment>
<dbReference type="AlphaFoldDB" id="A0A7L4UNR5"/>
<dbReference type="EMBL" id="QENZ01000004">
    <property type="protein sequence ID" value="PVX50830.1"/>
    <property type="molecule type" value="Genomic_DNA"/>
</dbReference>
<feature type="transmembrane region" description="Helical" evidence="6">
    <location>
        <begin position="6"/>
        <end position="33"/>
    </location>
</feature>
<dbReference type="GO" id="GO:0005886">
    <property type="term" value="C:plasma membrane"/>
    <property type="evidence" value="ECO:0007669"/>
    <property type="project" value="UniProtKB-SubCell"/>
</dbReference>
<gene>
    <name evidence="7" type="ORF">C7377_1148</name>
</gene>
<reference evidence="7 8" key="1">
    <citation type="submission" date="2018-05" db="EMBL/GenBank/DDBJ databases">
        <title>Genomic Encyclopedia of Type Strains, Phase IV (KMG-IV): sequencing the most valuable type-strain genomes for metagenomic binning, comparative biology and taxonomic classification.</title>
        <authorList>
            <person name="Goeker M."/>
        </authorList>
    </citation>
    <scope>NUCLEOTIDE SEQUENCE [LARGE SCALE GENOMIC DNA]</scope>
    <source>
        <strain evidence="7 8">DSM 28579</strain>
    </source>
</reference>